<accession>A0AB39KX50</accession>
<dbReference type="CDD" id="cd07381">
    <property type="entry name" value="MPP_CapA"/>
    <property type="match status" value="1"/>
</dbReference>
<dbReference type="RefSeq" id="WP_369061874.1">
    <property type="nucleotide sequence ID" value="NZ_CP158375.1"/>
</dbReference>
<proteinExistence type="inferred from homology"/>
<gene>
    <name evidence="3" type="ORF">ABOZ73_07055</name>
</gene>
<dbReference type="SMART" id="SM00854">
    <property type="entry name" value="PGA_cap"/>
    <property type="match status" value="1"/>
</dbReference>
<name>A0AB39KX50_9CAUL</name>
<dbReference type="InterPro" id="IPR019079">
    <property type="entry name" value="Capsule_synth_CapA"/>
</dbReference>
<evidence type="ECO:0000256" key="1">
    <source>
        <dbReference type="ARBA" id="ARBA00005662"/>
    </source>
</evidence>
<protein>
    <submittedName>
        <fullName evidence="3">CapA family protein</fullName>
        <ecNumber evidence="3">3.1.-.-</ecNumber>
    </submittedName>
</protein>
<comment type="similarity">
    <text evidence="1">Belongs to the CapA family.</text>
</comment>
<organism evidence="3">
    <name type="scientific">Caulobacter sp. 73W</name>
    <dbReference type="NCBI Taxonomy" id="3161137"/>
    <lineage>
        <taxon>Bacteria</taxon>
        <taxon>Pseudomonadati</taxon>
        <taxon>Pseudomonadota</taxon>
        <taxon>Alphaproteobacteria</taxon>
        <taxon>Caulobacterales</taxon>
        <taxon>Caulobacteraceae</taxon>
        <taxon>Caulobacter</taxon>
    </lineage>
</organism>
<sequence length="377" mass="41035">MNPFRLLMTGDLVLDEPNADFFFDLARDTLAQADLVVGHVEVPHTLRGQELVGDIPAPASDPENLRAVGRAGFHMVSLAGNHIHDRGAEGIEDTIANLAAQGVASAGAGADLAAARQPATVARHGRRIGLLSYNCVGPKEGWAGPKRAGCAYLKIITHYELENANPGGPPKVYTFADPDTVEAMQADIARLRDQVDVLIVAFHKGVVHTPAHIAMYEKAVSRAAIEAGADMVIGHHSHILRGIEVWRGKPIFHGLGNFITVTRALSVEGNESPERRAWAQKRKVLFGFEPDPNYPLYPFHPEAKNGIVADCRWDADGNFTPGFKPLWMEPTGQPRPLGDDEDGRRVAAYVEKISRAAGLDTRFWWDGDRVVFAQASD</sequence>
<dbReference type="PANTHER" id="PTHR33393">
    <property type="entry name" value="POLYGLUTAMINE SYNTHESIS ACCESSORY PROTEIN RV0574C-RELATED"/>
    <property type="match status" value="1"/>
</dbReference>
<reference evidence="3" key="1">
    <citation type="submission" date="2024-06" db="EMBL/GenBank/DDBJ databases">
        <title>Caulobacter inopinatus, sp. nov.</title>
        <authorList>
            <person name="Donachie S.P."/>
        </authorList>
    </citation>
    <scope>NUCLEOTIDE SEQUENCE</scope>
    <source>
        <strain evidence="3">73W</strain>
    </source>
</reference>
<dbReference type="SUPFAM" id="SSF56300">
    <property type="entry name" value="Metallo-dependent phosphatases"/>
    <property type="match status" value="1"/>
</dbReference>
<dbReference type="InterPro" id="IPR052169">
    <property type="entry name" value="CW_Biosynth-Accessory"/>
</dbReference>
<keyword evidence="3" id="KW-0378">Hydrolase</keyword>
<dbReference type="PANTHER" id="PTHR33393:SF13">
    <property type="entry name" value="PGA BIOSYNTHESIS PROTEIN CAPA"/>
    <property type="match status" value="1"/>
</dbReference>
<dbReference type="InterPro" id="IPR029052">
    <property type="entry name" value="Metallo-depent_PP-like"/>
</dbReference>
<evidence type="ECO:0000313" key="3">
    <source>
        <dbReference type="EMBL" id="XDO98167.1"/>
    </source>
</evidence>
<dbReference type="EC" id="3.1.-.-" evidence="3"/>
<feature type="domain" description="Capsule synthesis protein CapA" evidence="2">
    <location>
        <begin position="5"/>
        <end position="262"/>
    </location>
</feature>
<dbReference type="AlphaFoldDB" id="A0AB39KX50"/>
<dbReference type="GO" id="GO:0016787">
    <property type="term" value="F:hydrolase activity"/>
    <property type="evidence" value="ECO:0007669"/>
    <property type="project" value="UniProtKB-KW"/>
</dbReference>
<evidence type="ECO:0000259" key="2">
    <source>
        <dbReference type="SMART" id="SM00854"/>
    </source>
</evidence>
<dbReference type="EMBL" id="CP158375">
    <property type="protein sequence ID" value="XDO98167.1"/>
    <property type="molecule type" value="Genomic_DNA"/>
</dbReference>
<dbReference type="Pfam" id="PF09587">
    <property type="entry name" value="PGA_cap"/>
    <property type="match status" value="1"/>
</dbReference>
<dbReference type="Gene3D" id="3.60.21.10">
    <property type="match status" value="1"/>
</dbReference>